<dbReference type="InterPro" id="IPR001750">
    <property type="entry name" value="ND/Mrp_TM"/>
</dbReference>
<feature type="transmembrane region" description="Helical" evidence="6">
    <location>
        <begin position="348"/>
        <end position="371"/>
    </location>
</feature>
<dbReference type="GO" id="GO:0005886">
    <property type="term" value="C:plasma membrane"/>
    <property type="evidence" value="ECO:0007669"/>
    <property type="project" value="UniProtKB-SubCell"/>
</dbReference>
<organism evidence="8">
    <name type="scientific">hydrothermal vent metagenome</name>
    <dbReference type="NCBI Taxonomy" id="652676"/>
    <lineage>
        <taxon>unclassified sequences</taxon>
        <taxon>metagenomes</taxon>
        <taxon>ecological metagenomes</taxon>
    </lineage>
</organism>
<feature type="transmembrane region" description="Helical" evidence="6">
    <location>
        <begin position="254"/>
        <end position="275"/>
    </location>
</feature>
<feature type="domain" description="NADH:quinone oxidoreductase/Mrp antiporter transmembrane" evidence="7">
    <location>
        <begin position="114"/>
        <end position="390"/>
    </location>
</feature>
<dbReference type="InterPro" id="IPR003918">
    <property type="entry name" value="NADH_UbQ_OxRdtase"/>
</dbReference>
<dbReference type="EMBL" id="FPHN01000157">
    <property type="protein sequence ID" value="SFV63882.1"/>
    <property type="molecule type" value="Genomic_DNA"/>
</dbReference>
<dbReference type="AlphaFoldDB" id="A0A1W1CDU5"/>
<feature type="transmembrane region" description="Helical" evidence="6">
    <location>
        <begin position="23"/>
        <end position="43"/>
    </location>
</feature>
<name>A0A1W1CDU5_9ZZZZ</name>
<feature type="transmembrane region" description="Helical" evidence="6">
    <location>
        <begin position="63"/>
        <end position="83"/>
    </location>
</feature>
<comment type="subcellular location">
    <subcellularLocation>
        <location evidence="1">Cell membrane</location>
        <topology evidence="1">Multi-pass membrane protein</topology>
    </subcellularLocation>
</comment>
<feature type="transmembrane region" description="Helical" evidence="6">
    <location>
        <begin position="148"/>
        <end position="170"/>
    </location>
</feature>
<feature type="transmembrane region" description="Helical" evidence="6">
    <location>
        <begin position="190"/>
        <end position="215"/>
    </location>
</feature>
<dbReference type="GO" id="GO:0042773">
    <property type="term" value="P:ATP synthesis coupled electron transport"/>
    <property type="evidence" value="ECO:0007669"/>
    <property type="project" value="InterPro"/>
</dbReference>
<keyword evidence="3 6" id="KW-0812">Transmembrane</keyword>
<evidence type="ECO:0000256" key="5">
    <source>
        <dbReference type="ARBA" id="ARBA00023136"/>
    </source>
</evidence>
<dbReference type="GO" id="GO:0008137">
    <property type="term" value="F:NADH dehydrogenase (ubiquinone) activity"/>
    <property type="evidence" value="ECO:0007669"/>
    <property type="project" value="InterPro"/>
</dbReference>
<gene>
    <name evidence="8" type="ORF">MNB_SV-14-1070</name>
</gene>
<dbReference type="PANTHER" id="PTHR42703">
    <property type="entry name" value="NADH DEHYDROGENASE"/>
    <property type="match status" value="1"/>
</dbReference>
<feature type="transmembrane region" description="Helical" evidence="6">
    <location>
        <begin position="227"/>
        <end position="248"/>
    </location>
</feature>
<proteinExistence type="predicted"/>
<dbReference type="PANTHER" id="PTHR42703:SF1">
    <property type="entry name" value="NA(+)_H(+) ANTIPORTER SUBUNIT D1"/>
    <property type="match status" value="1"/>
</dbReference>
<accession>A0A1W1CDU5</accession>
<protein>
    <submittedName>
        <fullName evidence="8">Na(+) H(+) antiporter subunit D</fullName>
    </submittedName>
</protein>
<dbReference type="Pfam" id="PF00361">
    <property type="entry name" value="Proton_antipo_M"/>
    <property type="match status" value="1"/>
</dbReference>
<dbReference type="PRINTS" id="PR01437">
    <property type="entry name" value="NUOXDRDTASE4"/>
</dbReference>
<dbReference type="InterPro" id="IPR050586">
    <property type="entry name" value="CPA3_Na-H_Antiporter_D"/>
</dbReference>
<keyword evidence="4 6" id="KW-1133">Transmembrane helix</keyword>
<evidence type="ECO:0000259" key="7">
    <source>
        <dbReference type="Pfam" id="PF00361"/>
    </source>
</evidence>
<reference evidence="8" key="1">
    <citation type="submission" date="2016-10" db="EMBL/GenBank/DDBJ databases">
        <authorList>
            <person name="de Groot N.N."/>
        </authorList>
    </citation>
    <scope>NUCLEOTIDE SEQUENCE</scope>
</reference>
<evidence type="ECO:0000256" key="2">
    <source>
        <dbReference type="ARBA" id="ARBA00022475"/>
    </source>
</evidence>
<evidence type="ECO:0000256" key="3">
    <source>
        <dbReference type="ARBA" id="ARBA00022692"/>
    </source>
</evidence>
<sequence>MSTLYFVLIPLLASFLTPFFKDYLKYISVAINLTLLILALSFIDKLPITEYISFDSPLSISFVLTDASLFFIILFTSIMLLFSLYNLQDKSRKDMFILTNMLLASVSGLVLGGDIFNVYIFFEIASITAYILTSLHRDKKAYSGAIRYMIIGSIASIFLLIAIMSIYLNIGSLNLVTISNQFASIDKNIQFLIILSLFIGFGIKAEIFPLNFWVVDIYQASGNRVNALFSSILSKAYIFVFFHIAYLLHVDSKFLGFLAVIGIISFAISELSALSSTNMKRVFAYSTLGQIGILFIALSYGNVAVISGAIFLIALHSITKLMLFLSLDILEQKFGHTKTELFKQFSSPFLIIIFAIGFLSLLGLPPFGGFIAKLTILTGLASLQAYLMIGGILVISLVEAVYFFRLLGMSRAEGERSTIEIKLLPKILLALMAISIIYLGLFPDGLLSVCESVATTLIGGANV</sequence>
<keyword evidence="5 6" id="KW-0472">Membrane</keyword>
<evidence type="ECO:0000256" key="6">
    <source>
        <dbReference type="SAM" id="Phobius"/>
    </source>
</evidence>
<keyword evidence="2" id="KW-1003">Cell membrane</keyword>
<evidence type="ECO:0000256" key="4">
    <source>
        <dbReference type="ARBA" id="ARBA00022989"/>
    </source>
</evidence>
<feature type="transmembrane region" description="Helical" evidence="6">
    <location>
        <begin position="383"/>
        <end position="403"/>
    </location>
</feature>
<feature type="transmembrane region" description="Helical" evidence="6">
    <location>
        <begin position="423"/>
        <end position="442"/>
    </location>
</feature>
<evidence type="ECO:0000313" key="8">
    <source>
        <dbReference type="EMBL" id="SFV63882.1"/>
    </source>
</evidence>
<evidence type="ECO:0000256" key="1">
    <source>
        <dbReference type="ARBA" id="ARBA00004651"/>
    </source>
</evidence>